<dbReference type="EMBL" id="VSRR010045817">
    <property type="protein sequence ID" value="MPC77410.1"/>
    <property type="molecule type" value="Genomic_DNA"/>
</dbReference>
<dbReference type="Proteomes" id="UP000324222">
    <property type="component" value="Unassembled WGS sequence"/>
</dbReference>
<organism evidence="1 2">
    <name type="scientific">Portunus trituberculatus</name>
    <name type="common">Swimming crab</name>
    <name type="synonym">Neptunus trituberculatus</name>
    <dbReference type="NCBI Taxonomy" id="210409"/>
    <lineage>
        <taxon>Eukaryota</taxon>
        <taxon>Metazoa</taxon>
        <taxon>Ecdysozoa</taxon>
        <taxon>Arthropoda</taxon>
        <taxon>Crustacea</taxon>
        <taxon>Multicrustacea</taxon>
        <taxon>Malacostraca</taxon>
        <taxon>Eumalacostraca</taxon>
        <taxon>Eucarida</taxon>
        <taxon>Decapoda</taxon>
        <taxon>Pleocyemata</taxon>
        <taxon>Brachyura</taxon>
        <taxon>Eubrachyura</taxon>
        <taxon>Portunoidea</taxon>
        <taxon>Portunidae</taxon>
        <taxon>Portuninae</taxon>
        <taxon>Portunus</taxon>
    </lineage>
</organism>
<comment type="caution">
    <text evidence="1">The sequence shown here is derived from an EMBL/GenBank/DDBJ whole genome shotgun (WGS) entry which is preliminary data.</text>
</comment>
<protein>
    <submittedName>
        <fullName evidence="1">Uncharacterized protein</fullName>
    </submittedName>
</protein>
<dbReference type="AlphaFoldDB" id="A0A5B7HY50"/>
<accession>A0A5B7HY50</accession>
<keyword evidence="2" id="KW-1185">Reference proteome</keyword>
<proteinExistence type="predicted"/>
<gene>
    <name evidence="1" type="ORF">E2C01_071863</name>
</gene>
<reference evidence="1 2" key="1">
    <citation type="submission" date="2019-05" db="EMBL/GenBank/DDBJ databases">
        <title>Another draft genome of Portunus trituberculatus and its Hox gene families provides insights of decapod evolution.</title>
        <authorList>
            <person name="Jeong J.-H."/>
            <person name="Song I."/>
            <person name="Kim S."/>
            <person name="Choi T."/>
            <person name="Kim D."/>
            <person name="Ryu S."/>
            <person name="Kim W."/>
        </authorList>
    </citation>
    <scope>NUCLEOTIDE SEQUENCE [LARGE SCALE GENOMIC DNA]</scope>
    <source>
        <tissue evidence="1">Muscle</tissue>
    </source>
</reference>
<evidence type="ECO:0000313" key="1">
    <source>
        <dbReference type="EMBL" id="MPC77410.1"/>
    </source>
</evidence>
<sequence>MMILLMLTVSSLKPKNSLSLLQSPSCLKPRGISIISLLAPSLLHIEQLQLRHPRCHPPPYYFRPQNLSKFNNSLETGPLS</sequence>
<name>A0A5B7HY50_PORTR</name>
<evidence type="ECO:0000313" key="2">
    <source>
        <dbReference type="Proteomes" id="UP000324222"/>
    </source>
</evidence>